<sequence>MKADLNRGANERFKQMVVLLETHLNQTTVQSDIKSRFYANINMPLSNKNIDEIRAEVKRYIQGLILQAIQKWELHSKHYQRTVTIINEEFETKVQSLREEFEDVERLLHIENKPNNDLTGLLCHQCLNL</sequence>
<accession>A0A9D4FML4</accession>
<comment type="caution">
    <text evidence="1">The sequence shown here is derived from an EMBL/GenBank/DDBJ whole genome shotgun (WGS) entry which is preliminary data.</text>
</comment>
<dbReference type="AlphaFoldDB" id="A0A9D4FML4"/>
<gene>
    <name evidence="1" type="ORF">DPMN_155649</name>
</gene>
<name>A0A9D4FML4_DREPO</name>
<organism evidence="1 2">
    <name type="scientific">Dreissena polymorpha</name>
    <name type="common">Zebra mussel</name>
    <name type="synonym">Mytilus polymorpha</name>
    <dbReference type="NCBI Taxonomy" id="45954"/>
    <lineage>
        <taxon>Eukaryota</taxon>
        <taxon>Metazoa</taxon>
        <taxon>Spiralia</taxon>
        <taxon>Lophotrochozoa</taxon>
        <taxon>Mollusca</taxon>
        <taxon>Bivalvia</taxon>
        <taxon>Autobranchia</taxon>
        <taxon>Heteroconchia</taxon>
        <taxon>Euheterodonta</taxon>
        <taxon>Imparidentia</taxon>
        <taxon>Neoheterodontei</taxon>
        <taxon>Myida</taxon>
        <taxon>Dreissenoidea</taxon>
        <taxon>Dreissenidae</taxon>
        <taxon>Dreissena</taxon>
    </lineage>
</organism>
<evidence type="ECO:0000313" key="2">
    <source>
        <dbReference type="Proteomes" id="UP000828390"/>
    </source>
</evidence>
<proteinExistence type="predicted"/>
<protein>
    <submittedName>
        <fullName evidence="1">Uncharacterized protein</fullName>
    </submittedName>
</protein>
<reference evidence="1" key="2">
    <citation type="submission" date="2020-11" db="EMBL/GenBank/DDBJ databases">
        <authorList>
            <person name="McCartney M.A."/>
            <person name="Auch B."/>
            <person name="Kono T."/>
            <person name="Mallez S."/>
            <person name="Becker A."/>
            <person name="Gohl D.M."/>
            <person name="Silverstein K.A.T."/>
            <person name="Koren S."/>
            <person name="Bechman K.B."/>
            <person name="Herman A."/>
            <person name="Abrahante J.E."/>
            <person name="Garbe J."/>
        </authorList>
    </citation>
    <scope>NUCLEOTIDE SEQUENCE</scope>
    <source>
        <strain evidence="1">Duluth1</strain>
        <tissue evidence="1">Whole animal</tissue>
    </source>
</reference>
<dbReference type="EMBL" id="JAIWYP010000007">
    <property type="protein sequence ID" value="KAH3801984.1"/>
    <property type="molecule type" value="Genomic_DNA"/>
</dbReference>
<dbReference type="Proteomes" id="UP000828390">
    <property type="component" value="Unassembled WGS sequence"/>
</dbReference>
<evidence type="ECO:0000313" key="1">
    <source>
        <dbReference type="EMBL" id="KAH3801984.1"/>
    </source>
</evidence>
<keyword evidence="2" id="KW-1185">Reference proteome</keyword>
<reference evidence="1" key="1">
    <citation type="journal article" date="2019" name="bioRxiv">
        <title>The Genome of the Zebra Mussel, Dreissena polymorpha: A Resource for Invasive Species Research.</title>
        <authorList>
            <person name="McCartney M.A."/>
            <person name="Auch B."/>
            <person name="Kono T."/>
            <person name="Mallez S."/>
            <person name="Zhang Y."/>
            <person name="Obille A."/>
            <person name="Becker A."/>
            <person name="Abrahante J.E."/>
            <person name="Garbe J."/>
            <person name="Badalamenti J.P."/>
            <person name="Herman A."/>
            <person name="Mangelson H."/>
            <person name="Liachko I."/>
            <person name="Sullivan S."/>
            <person name="Sone E.D."/>
            <person name="Koren S."/>
            <person name="Silverstein K.A.T."/>
            <person name="Beckman K.B."/>
            <person name="Gohl D.M."/>
        </authorList>
    </citation>
    <scope>NUCLEOTIDE SEQUENCE</scope>
    <source>
        <strain evidence="1">Duluth1</strain>
        <tissue evidence="1">Whole animal</tissue>
    </source>
</reference>